<dbReference type="Pfam" id="PF01261">
    <property type="entry name" value="AP_endonuc_2"/>
    <property type="match status" value="1"/>
</dbReference>
<dbReference type="PROSITE" id="PS51432">
    <property type="entry name" value="AP_NUCLEASE_F2_4"/>
    <property type="match status" value="1"/>
</dbReference>
<dbReference type="RefSeq" id="WP_023554672.1">
    <property type="nucleotide sequence ID" value="NZ_KI629782.1"/>
</dbReference>
<dbReference type="NCBIfam" id="TIGR00587">
    <property type="entry name" value="nfo"/>
    <property type="match status" value="1"/>
</dbReference>
<name>V6MLD1_9BACL</name>
<evidence type="ECO:0000256" key="1">
    <source>
        <dbReference type="ARBA" id="ARBA00001947"/>
    </source>
</evidence>
<accession>V6MLD1</accession>
<protein>
    <submittedName>
        <fullName evidence="11">Endonuclease IV</fullName>
    </submittedName>
</protein>
<dbReference type="OrthoDB" id="9805666at2"/>
<dbReference type="SUPFAM" id="SSF51658">
    <property type="entry name" value="Xylose isomerase-like"/>
    <property type="match status" value="1"/>
</dbReference>
<comment type="caution">
    <text evidence="11">The sequence shown here is derived from an EMBL/GenBank/DDBJ whole genome shotgun (WGS) entry which is preliminary data.</text>
</comment>
<feature type="domain" description="Xylose isomerase-like TIM barrel" evidence="10">
    <location>
        <begin position="24"/>
        <end position="270"/>
    </location>
</feature>
<dbReference type="GO" id="GO:0003677">
    <property type="term" value="F:DNA binding"/>
    <property type="evidence" value="ECO:0007669"/>
    <property type="project" value="InterPro"/>
</dbReference>
<evidence type="ECO:0000256" key="8">
    <source>
        <dbReference type="ARBA" id="ARBA00023204"/>
    </source>
</evidence>
<evidence type="ECO:0000256" key="5">
    <source>
        <dbReference type="ARBA" id="ARBA00022763"/>
    </source>
</evidence>
<dbReference type="SMART" id="SM00518">
    <property type="entry name" value="AP2Ec"/>
    <property type="match status" value="1"/>
</dbReference>
<dbReference type="eggNOG" id="COG0648">
    <property type="taxonomic scope" value="Bacteria"/>
</dbReference>
<dbReference type="GO" id="GO:0008081">
    <property type="term" value="F:phosphoric diester hydrolase activity"/>
    <property type="evidence" value="ECO:0007669"/>
    <property type="project" value="TreeGrafter"/>
</dbReference>
<keyword evidence="3" id="KW-0540">Nuclease</keyword>
<dbReference type="Gene3D" id="3.20.20.150">
    <property type="entry name" value="Divalent-metal-dependent TIM barrel enzymes"/>
    <property type="match status" value="1"/>
</dbReference>
<dbReference type="AlphaFoldDB" id="V6MLD1"/>
<organism evidence="11 12">
    <name type="scientific">Brevibacillus panacihumi W25</name>
    <dbReference type="NCBI Taxonomy" id="1408254"/>
    <lineage>
        <taxon>Bacteria</taxon>
        <taxon>Bacillati</taxon>
        <taxon>Bacillota</taxon>
        <taxon>Bacilli</taxon>
        <taxon>Bacillales</taxon>
        <taxon>Paenibacillaceae</taxon>
        <taxon>Brevibacillus</taxon>
    </lineage>
</organism>
<keyword evidence="6" id="KW-0378">Hydrolase</keyword>
<evidence type="ECO:0000256" key="6">
    <source>
        <dbReference type="ARBA" id="ARBA00022801"/>
    </source>
</evidence>
<dbReference type="GO" id="GO:0003906">
    <property type="term" value="F:DNA-(apurinic or apyrimidinic site) endonuclease activity"/>
    <property type="evidence" value="ECO:0007669"/>
    <property type="project" value="TreeGrafter"/>
</dbReference>
<gene>
    <name evidence="11" type="ORF">T458_02930</name>
</gene>
<evidence type="ECO:0000313" key="11">
    <source>
        <dbReference type="EMBL" id="EST56288.1"/>
    </source>
</evidence>
<keyword evidence="5" id="KW-0227">DNA damage</keyword>
<keyword evidence="8" id="KW-0234">DNA repair</keyword>
<keyword evidence="12" id="KW-1185">Reference proteome</keyword>
<dbReference type="InterPro" id="IPR036237">
    <property type="entry name" value="Xyl_isomerase-like_sf"/>
</dbReference>
<evidence type="ECO:0000259" key="10">
    <source>
        <dbReference type="Pfam" id="PF01261"/>
    </source>
</evidence>
<keyword evidence="11" id="KW-0255">Endonuclease</keyword>
<reference evidence="11 12" key="1">
    <citation type="journal article" date="2014" name="Genome Announc.">
        <title>Draft Genome Sequence of Brevibacillus panacihumi Strain W25, a Halotolerant Hydrocarbon-Degrading Bacterium.</title>
        <authorList>
            <person name="Wang X."/>
            <person name="Jin D."/>
            <person name="Zhou L."/>
            <person name="Wu L."/>
            <person name="An W."/>
            <person name="Chen Y."/>
            <person name="Zhao L."/>
        </authorList>
    </citation>
    <scope>NUCLEOTIDE SEQUENCE [LARGE SCALE GENOMIC DNA]</scope>
    <source>
        <strain evidence="11 12">W25</strain>
    </source>
</reference>
<evidence type="ECO:0000256" key="7">
    <source>
        <dbReference type="ARBA" id="ARBA00022833"/>
    </source>
</evidence>
<keyword evidence="4" id="KW-0479">Metal-binding</keyword>
<dbReference type="PROSITE" id="PS00731">
    <property type="entry name" value="AP_NUCLEASE_F2_3"/>
    <property type="match status" value="1"/>
</dbReference>
<dbReference type="STRING" id="1408254.T458_02930"/>
<dbReference type="GO" id="GO:0008270">
    <property type="term" value="F:zinc ion binding"/>
    <property type="evidence" value="ECO:0007669"/>
    <property type="project" value="InterPro"/>
</dbReference>
<dbReference type="InterPro" id="IPR013022">
    <property type="entry name" value="Xyl_isomerase-like_TIM-brl"/>
</dbReference>
<evidence type="ECO:0000256" key="9">
    <source>
        <dbReference type="SAM" id="MobiDB-lite"/>
    </source>
</evidence>
<dbReference type="PANTHER" id="PTHR21445:SF0">
    <property type="entry name" value="APURINIC-APYRIMIDINIC ENDONUCLEASE"/>
    <property type="match status" value="1"/>
</dbReference>
<dbReference type="InterPro" id="IPR018246">
    <property type="entry name" value="AP_endonuc_F2_Zn_BS"/>
</dbReference>
<proteinExistence type="inferred from homology"/>
<comment type="cofactor">
    <cofactor evidence="1">
        <name>Zn(2+)</name>
        <dbReference type="ChEBI" id="CHEBI:29105"/>
    </cofactor>
</comment>
<dbReference type="PANTHER" id="PTHR21445">
    <property type="entry name" value="ENDONUCLEASE IV ENDODEOXYRIBONUCLEASE IV"/>
    <property type="match status" value="1"/>
</dbReference>
<evidence type="ECO:0000256" key="2">
    <source>
        <dbReference type="ARBA" id="ARBA00005340"/>
    </source>
</evidence>
<dbReference type="GO" id="GO:0006284">
    <property type="term" value="P:base-excision repair"/>
    <property type="evidence" value="ECO:0007669"/>
    <property type="project" value="TreeGrafter"/>
</dbReference>
<dbReference type="InterPro" id="IPR001719">
    <property type="entry name" value="AP_endonuc_2"/>
</dbReference>
<keyword evidence="7" id="KW-0862">Zinc</keyword>
<dbReference type="HOGENOM" id="CLU_025885_0_4_9"/>
<feature type="compositionally biased region" description="Basic and acidic residues" evidence="9">
    <location>
        <begin position="264"/>
        <end position="275"/>
    </location>
</feature>
<feature type="region of interest" description="Disordered" evidence="9">
    <location>
        <begin position="257"/>
        <end position="287"/>
    </location>
</feature>
<sequence>MLVGCHVSIRAGYLGAAKNAFGQGARSFQYFPKNPRSLAVKAFDAQDARACKQFCQEHSLLSIAHTPYPTQLSVDDKTMYRVTVDSLLNDLEIAEACGSIGIVVHFGQYKGTKSDPLYGYLQMIGMLNEVLSQWQGSTLLLLENNAGQGNRMGTTLEELTQVRDLLDQPQKVGYCLDTCHAFASGLWQGDNWEEVADHARALGYLQHVKAVHLNDSMYPHQSYRDRHANIGTGFIPEQGFADLFQTPEFQEIPFILETPHQPGKNHEDELADVKRRWQSSQPSRLGK</sequence>
<dbReference type="EMBL" id="AYJU01000001">
    <property type="protein sequence ID" value="EST56288.1"/>
    <property type="molecule type" value="Genomic_DNA"/>
</dbReference>
<evidence type="ECO:0000313" key="12">
    <source>
        <dbReference type="Proteomes" id="UP000017973"/>
    </source>
</evidence>
<dbReference type="PATRIC" id="fig|1408254.3.peg.598"/>
<evidence type="ECO:0000256" key="4">
    <source>
        <dbReference type="ARBA" id="ARBA00022723"/>
    </source>
</evidence>
<feature type="compositionally biased region" description="Polar residues" evidence="9">
    <location>
        <begin position="278"/>
        <end position="287"/>
    </location>
</feature>
<evidence type="ECO:0000256" key="3">
    <source>
        <dbReference type="ARBA" id="ARBA00022722"/>
    </source>
</evidence>
<comment type="similarity">
    <text evidence="2">Belongs to the AP endonuclease 2 family.</text>
</comment>
<dbReference type="Proteomes" id="UP000017973">
    <property type="component" value="Unassembled WGS sequence"/>
</dbReference>